<evidence type="ECO:0000259" key="6">
    <source>
        <dbReference type="Pfam" id="PF25967"/>
    </source>
</evidence>
<dbReference type="InterPro" id="IPR058627">
    <property type="entry name" value="MdtA-like_C"/>
</dbReference>
<evidence type="ECO:0000256" key="1">
    <source>
        <dbReference type="ARBA" id="ARBA00004196"/>
    </source>
</evidence>
<feature type="domain" description="Multidrug resistance protein MdtA-like C-terminal permuted SH3" evidence="6">
    <location>
        <begin position="383"/>
        <end position="441"/>
    </location>
</feature>
<reference evidence="7 8" key="1">
    <citation type="submission" date="2019-02" db="EMBL/GenBank/DDBJ databases">
        <title>Deep-cultivation of Planctomycetes and their phenomic and genomic characterization uncovers novel biology.</title>
        <authorList>
            <person name="Wiegand S."/>
            <person name="Jogler M."/>
            <person name="Boedeker C."/>
            <person name="Pinto D."/>
            <person name="Vollmers J."/>
            <person name="Rivas-Marin E."/>
            <person name="Kohn T."/>
            <person name="Peeters S.H."/>
            <person name="Heuer A."/>
            <person name="Rast P."/>
            <person name="Oberbeckmann S."/>
            <person name="Bunk B."/>
            <person name="Jeske O."/>
            <person name="Meyerdierks A."/>
            <person name="Storesund J.E."/>
            <person name="Kallscheuer N."/>
            <person name="Luecker S."/>
            <person name="Lage O.M."/>
            <person name="Pohl T."/>
            <person name="Merkel B.J."/>
            <person name="Hornburger P."/>
            <person name="Mueller R.-W."/>
            <person name="Bruemmer F."/>
            <person name="Labrenz M."/>
            <person name="Spormann A.M."/>
            <person name="Op den Camp H."/>
            <person name="Overmann J."/>
            <person name="Amann R."/>
            <person name="Jetten M.S.M."/>
            <person name="Mascher T."/>
            <person name="Medema M.H."/>
            <person name="Devos D.P."/>
            <person name="Kaster A.-K."/>
            <person name="Ovreas L."/>
            <person name="Rohde M."/>
            <person name="Galperin M.Y."/>
            <person name="Jogler C."/>
        </authorList>
    </citation>
    <scope>NUCLEOTIDE SEQUENCE [LARGE SCALE GENOMIC DNA]</scope>
    <source>
        <strain evidence="7 8">Spb1</strain>
    </source>
</reference>
<keyword evidence="3" id="KW-0813">Transport</keyword>
<evidence type="ECO:0000256" key="4">
    <source>
        <dbReference type="SAM" id="Coils"/>
    </source>
</evidence>
<comment type="subcellular location">
    <subcellularLocation>
        <location evidence="1">Cell envelope</location>
    </subcellularLocation>
</comment>
<dbReference type="GO" id="GO:0015562">
    <property type="term" value="F:efflux transmembrane transporter activity"/>
    <property type="evidence" value="ECO:0007669"/>
    <property type="project" value="TreeGrafter"/>
</dbReference>
<dbReference type="InterPro" id="IPR006143">
    <property type="entry name" value="RND_pump_MFP"/>
</dbReference>
<protein>
    <submittedName>
        <fullName evidence="7">Multidrug resistance protein MdtE</fullName>
    </submittedName>
</protein>
<dbReference type="EMBL" id="CP036299">
    <property type="protein sequence ID" value="QDV30534.1"/>
    <property type="molecule type" value="Genomic_DNA"/>
</dbReference>
<dbReference type="AlphaFoldDB" id="A0A518GPR8"/>
<accession>A0A518GPR8</accession>
<dbReference type="Gene3D" id="2.40.420.20">
    <property type="match status" value="1"/>
</dbReference>
<dbReference type="Gene3D" id="2.40.30.170">
    <property type="match status" value="1"/>
</dbReference>
<dbReference type="Gene3D" id="1.10.287.470">
    <property type="entry name" value="Helix hairpin bin"/>
    <property type="match status" value="1"/>
</dbReference>
<feature type="domain" description="Multidrug resistance protein MdtA-like barrel-sandwich hybrid" evidence="5">
    <location>
        <begin position="97"/>
        <end position="281"/>
    </location>
</feature>
<comment type="similarity">
    <text evidence="2">Belongs to the membrane fusion protein (MFP) (TC 8.A.1) family.</text>
</comment>
<evidence type="ECO:0000259" key="5">
    <source>
        <dbReference type="Pfam" id="PF25917"/>
    </source>
</evidence>
<dbReference type="Proteomes" id="UP000315349">
    <property type="component" value="Chromosome"/>
</dbReference>
<gene>
    <name evidence="7" type="primary">mdtE_2</name>
    <name evidence="7" type="ORF">Spb1_24680</name>
</gene>
<dbReference type="Pfam" id="PF25967">
    <property type="entry name" value="RND-MFP_C"/>
    <property type="match status" value="1"/>
</dbReference>
<feature type="coiled-coil region" evidence="4">
    <location>
        <begin position="201"/>
        <end position="260"/>
    </location>
</feature>
<dbReference type="InterPro" id="IPR058625">
    <property type="entry name" value="MdtA-like_BSH"/>
</dbReference>
<evidence type="ECO:0000313" key="7">
    <source>
        <dbReference type="EMBL" id="QDV30534.1"/>
    </source>
</evidence>
<dbReference type="PANTHER" id="PTHR30469">
    <property type="entry name" value="MULTIDRUG RESISTANCE PROTEIN MDTA"/>
    <property type="match status" value="1"/>
</dbReference>
<sequence length="469" mass="50963">MHPTLCQFRADPVPKPLGIQLIMKRLLNSKRLSLGTFSLPKFSHISILCSIICLTASCSPQPKIINVGPRPVKTQVITSVADLRSRTFPGKVEASQRVELAFQVSGLLVNLPVKEGQRVAKGELIGQLRQDEFKARVATLQSQLDQARSGLAALMQGERAEERLRREAQVRAAQARLSKTRTEHERNTRLVTTNVVTRAQYEMSEAAYRVAQEELKAAEQLVAAGSIGREEDIQSQEAMIRGLEAQLVEANLNLQDSTLRAPYDGVIAQRFVEQGQNVRAKEPVVRFQDVDEVEILVDVPETVMVADITRADIVSLSATISGAPGVAFPVRIREIGQVADPVTQTFTVRVGMQTPAGLQVLPGMTANILATYRRAEVLGSSPLLVPVTALTQSETGQQIVWLIDEELKAQSRQVKAGSATGSDIEILEGLAPGDRIAVAGVKFLRPGMQVRDLGDSLASTPSTSEGSTR</sequence>
<dbReference type="OrthoDB" id="245220at2"/>
<dbReference type="Gene3D" id="2.40.50.100">
    <property type="match status" value="1"/>
</dbReference>
<dbReference type="GO" id="GO:1990281">
    <property type="term" value="C:efflux pump complex"/>
    <property type="evidence" value="ECO:0007669"/>
    <property type="project" value="TreeGrafter"/>
</dbReference>
<organism evidence="7 8">
    <name type="scientific">Planctopirus ephydatiae</name>
    <dbReference type="NCBI Taxonomy" id="2528019"/>
    <lineage>
        <taxon>Bacteria</taxon>
        <taxon>Pseudomonadati</taxon>
        <taxon>Planctomycetota</taxon>
        <taxon>Planctomycetia</taxon>
        <taxon>Planctomycetales</taxon>
        <taxon>Planctomycetaceae</taxon>
        <taxon>Planctopirus</taxon>
    </lineage>
</organism>
<evidence type="ECO:0000256" key="2">
    <source>
        <dbReference type="ARBA" id="ARBA00009477"/>
    </source>
</evidence>
<dbReference type="KEGG" id="peh:Spb1_24680"/>
<dbReference type="Pfam" id="PF25917">
    <property type="entry name" value="BSH_RND"/>
    <property type="match status" value="1"/>
</dbReference>
<evidence type="ECO:0000313" key="8">
    <source>
        <dbReference type="Proteomes" id="UP000315349"/>
    </source>
</evidence>
<name>A0A518GPR8_9PLAN</name>
<dbReference type="PANTHER" id="PTHR30469:SF20">
    <property type="entry name" value="EFFLUX RND TRANSPORTER PERIPLASMIC ADAPTOR SUBUNIT"/>
    <property type="match status" value="1"/>
</dbReference>
<keyword evidence="4" id="KW-0175">Coiled coil</keyword>
<evidence type="ECO:0000256" key="3">
    <source>
        <dbReference type="ARBA" id="ARBA00022448"/>
    </source>
</evidence>
<keyword evidence="8" id="KW-1185">Reference proteome</keyword>
<dbReference type="NCBIfam" id="TIGR01730">
    <property type="entry name" value="RND_mfp"/>
    <property type="match status" value="1"/>
</dbReference>
<proteinExistence type="inferred from homology"/>
<dbReference type="SUPFAM" id="SSF111369">
    <property type="entry name" value="HlyD-like secretion proteins"/>
    <property type="match status" value="2"/>
</dbReference>